<accession>A0A1V9XUJ6</accession>
<evidence type="ECO:0000313" key="1">
    <source>
        <dbReference type="EMBL" id="OQR77177.1"/>
    </source>
</evidence>
<protein>
    <submittedName>
        <fullName evidence="1">Uncharacterized protein</fullName>
    </submittedName>
</protein>
<reference evidence="1 2" key="1">
    <citation type="journal article" date="2017" name="Gigascience">
        <title>Draft genome of the honey bee ectoparasitic mite, Tropilaelaps mercedesae, is shaped by the parasitic life history.</title>
        <authorList>
            <person name="Dong X."/>
            <person name="Armstrong S.D."/>
            <person name="Xia D."/>
            <person name="Makepeace B.L."/>
            <person name="Darby A.C."/>
            <person name="Kadowaki T."/>
        </authorList>
    </citation>
    <scope>NUCLEOTIDE SEQUENCE [LARGE SCALE GENOMIC DNA]</scope>
    <source>
        <strain evidence="1">Wuxi-XJTLU</strain>
    </source>
</reference>
<dbReference type="AlphaFoldDB" id="A0A1V9XUJ6"/>
<evidence type="ECO:0000313" key="2">
    <source>
        <dbReference type="Proteomes" id="UP000192247"/>
    </source>
</evidence>
<keyword evidence="2" id="KW-1185">Reference proteome</keyword>
<dbReference type="Proteomes" id="UP000192247">
    <property type="component" value="Unassembled WGS sequence"/>
</dbReference>
<comment type="caution">
    <text evidence="1">The sequence shown here is derived from an EMBL/GenBank/DDBJ whole genome shotgun (WGS) entry which is preliminary data.</text>
</comment>
<sequence>MSLPSSHIVVSSSGPIFSAVSTFPQATVVSSNPTMMQVPVTAQHQSLLDVQFKPLSVVPLIMLL</sequence>
<organism evidence="1 2">
    <name type="scientific">Tropilaelaps mercedesae</name>
    <dbReference type="NCBI Taxonomy" id="418985"/>
    <lineage>
        <taxon>Eukaryota</taxon>
        <taxon>Metazoa</taxon>
        <taxon>Ecdysozoa</taxon>
        <taxon>Arthropoda</taxon>
        <taxon>Chelicerata</taxon>
        <taxon>Arachnida</taxon>
        <taxon>Acari</taxon>
        <taxon>Parasitiformes</taxon>
        <taxon>Mesostigmata</taxon>
        <taxon>Gamasina</taxon>
        <taxon>Dermanyssoidea</taxon>
        <taxon>Laelapidae</taxon>
        <taxon>Tropilaelaps</taxon>
    </lineage>
</organism>
<gene>
    <name evidence="1" type="ORF">BIW11_02948</name>
</gene>
<dbReference type="EMBL" id="MNPL01003868">
    <property type="protein sequence ID" value="OQR77177.1"/>
    <property type="molecule type" value="Genomic_DNA"/>
</dbReference>
<name>A0A1V9XUJ6_9ACAR</name>
<proteinExistence type="predicted"/>
<dbReference type="InParanoid" id="A0A1V9XUJ6"/>